<feature type="region of interest" description="RNA gate" evidence="5">
    <location>
        <begin position="354"/>
        <end position="368"/>
    </location>
</feature>
<feature type="transmembrane region" description="Helical" evidence="7">
    <location>
        <begin position="37"/>
        <end position="58"/>
    </location>
</feature>
<dbReference type="PIRSF" id="PIRSF016281">
    <property type="entry name" value="EIF-3_zeta"/>
    <property type="match status" value="1"/>
</dbReference>
<dbReference type="GO" id="GO:0098808">
    <property type="term" value="F:mRNA cap binding"/>
    <property type="evidence" value="ECO:0007669"/>
    <property type="project" value="UniProtKB-UniRule"/>
</dbReference>
<gene>
    <name evidence="8" type="ORF">AGLY_004392</name>
</gene>
<feature type="compositionally biased region" description="Acidic residues" evidence="6">
    <location>
        <begin position="596"/>
        <end position="608"/>
    </location>
</feature>
<protein>
    <recommendedName>
        <fullName evidence="5">Eukaryotic translation initiation factor 3 subunit D</fullName>
        <shortName evidence="5">eIF3d</shortName>
    </recommendedName>
    <alternativeName>
        <fullName evidence="5">Eukaryotic translation initiation factor 3 subunit 7</fullName>
    </alternativeName>
</protein>
<evidence type="ECO:0000313" key="9">
    <source>
        <dbReference type="Proteomes" id="UP000475862"/>
    </source>
</evidence>
<dbReference type="InterPro" id="IPR007783">
    <property type="entry name" value="eIF3d"/>
</dbReference>
<comment type="domain">
    <text evidence="5">The RNA gate region regulates mRNA cap recognition to prevent promiscuous mRNA-binding before assembly of eif3d into the full eukaryotic translation initiation factor 3 (eIF-3) complex.</text>
</comment>
<dbReference type="PANTHER" id="PTHR12399">
    <property type="entry name" value="EUKARYOTIC TRANSLATION INITIATION FACTOR 3 SUBUNIT 7"/>
    <property type="match status" value="1"/>
</dbReference>
<comment type="subunit">
    <text evidence="5">Component of the eukaryotic translation initiation factor 3 (eIF-3) complex.</text>
</comment>
<dbReference type="GO" id="GO:0003743">
    <property type="term" value="F:translation initiation factor activity"/>
    <property type="evidence" value="ECO:0007669"/>
    <property type="project" value="UniProtKB-UniRule"/>
</dbReference>
<comment type="subcellular location">
    <subcellularLocation>
        <location evidence="5">Cytoplasm</location>
    </subcellularLocation>
</comment>
<comment type="caution">
    <text evidence="8">The sequence shown here is derived from an EMBL/GenBank/DDBJ whole genome shotgun (WGS) entry which is preliminary data.</text>
</comment>
<keyword evidence="9" id="KW-1185">Reference proteome</keyword>
<keyword evidence="3" id="KW-0694">RNA-binding</keyword>
<dbReference type="HAMAP" id="MF_03003">
    <property type="entry name" value="eIF3d"/>
    <property type="match status" value="1"/>
</dbReference>
<dbReference type="Pfam" id="PF05091">
    <property type="entry name" value="eIF-3_zeta"/>
    <property type="match status" value="1"/>
</dbReference>
<evidence type="ECO:0000256" key="4">
    <source>
        <dbReference type="ARBA" id="ARBA00022917"/>
    </source>
</evidence>
<dbReference type="Proteomes" id="UP000475862">
    <property type="component" value="Unassembled WGS sequence"/>
</dbReference>
<keyword evidence="4 5" id="KW-0648">Protein biosynthesis</keyword>
<feature type="region of interest" description="Disordered" evidence="6">
    <location>
        <begin position="198"/>
        <end position="228"/>
    </location>
</feature>
<keyword evidence="7" id="KW-0812">Transmembrane</keyword>
<dbReference type="EMBL" id="VYZN01000013">
    <property type="protein sequence ID" value="KAE9541147.1"/>
    <property type="molecule type" value="Genomic_DNA"/>
</dbReference>
<name>A0A6G0U0E3_APHGL</name>
<comment type="similarity">
    <text evidence="5">Belongs to the eIF-3 subunit D family.</text>
</comment>
<dbReference type="GO" id="GO:0005852">
    <property type="term" value="C:eukaryotic translation initiation factor 3 complex"/>
    <property type="evidence" value="ECO:0007669"/>
    <property type="project" value="UniProtKB-UniRule"/>
</dbReference>
<evidence type="ECO:0000256" key="2">
    <source>
        <dbReference type="ARBA" id="ARBA00022540"/>
    </source>
</evidence>
<evidence type="ECO:0000256" key="3">
    <source>
        <dbReference type="ARBA" id="ARBA00022884"/>
    </source>
</evidence>
<sequence>MMNWRLTHNAYYHQLATRESRHSLFIPPVFCFRGRDYLRVLILVVCIHISYYCFQYSFAMPEEVPHFIPPEIQNNPFGWGPCEMPDQFKDMPYQPFSKGDRIGKISDWTGLSQDKKYLNKYQSQFGGGTQYTYYHEEDENTFHLVDTTRVQKPPYQRGRHFRQGGRMMRGQGGRGGISRLPGGSNQFQSLGKLNKLQRDRKNPNARRGWNNKQGGRSNKNNMQMKSRDASVTVRADWNTIEEMDFVRFSKLSLPTVKDPEDLVCCGSLEYYDKSYDRINVKNEKPLQRVDRLFHTVTTTDDPIIRKLVKTVGNVYATDAILACLMCCTRSNYSWDIVIEKVGDKLFFDKRDNTEFDLLTVNETAVEPPSEEANSLNSPRNLALEATFINHNFSQQVLKTGEARYKFEEPNPFVSDDETDGEVASVAYRYRKWDLDNGIVLVARCEHDSVLQVPNGDLQFLTIKALNEWDSKLSGGVDWRHKLDVQRGGVLATELRNNACKLAKWTVQALLAGSDYIKFGYVSRVQVRDSSKHVILGTQQYKPTEFATQINLNMDNAWGILRCIIDLCMKQKDGKYLIMKDPNKPLIRLYDIPDNTFDSDNDENEDEENGEKSTIPAELLPPNP</sequence>
<evidence type="ECO:0000256" key="5">
    <source>
        <dbReference type="HAMAP-Rule" id="MF_03003"/>
    </source>
</evidence>
<evidence type="ECO:0000313" key="8">
    <source>
        <dbReference type="EMBL" id="KAE9541147.1"/>
    </source>
</evidence>
<keyword evidence="2 5" id="KW-0396">Initiation factor</keyword>
<evidence type="ECO:0000256" key="6">
    <source>
        <dbReference type="SAM" id="MobiDB-lite"/>
    </source>
</evidence>
<dbReference type="PANTHER" id="PTHR12399:SF0">
    <property type="entry name" value="EUKARYOTIC TRANSLATION INITIATION FACTOR 3 SUBUNIT D"/>
    <property type="match status" value="1"/>
</dbReference>
<evidence type="ECO:0000256" key="1">
    <source>
        <dbReference type="ARBA" id="ARBA00022490"/>
    </source>
</evidence>
<comment type="function">
    <text evidence="5">mRNA cap-binding component of the eukaryotic translation initiation factor 3 (eIF-3) complex, which is involved in protein synthesis of a specialized repertoire of mRNAs and, together with other initiation factors, stimulates binding of mRNA and methionyl-tRNAi to the 40S ribosome. The eIF-3 complex specifically targets and initiates translation of a subset of mRNAs involved in cell proliferation. In the eIF-3 complex, eif3d specifically recognizes and binds the 7-methylguanosine cap of a subset of mRNAs.</text>
</comment>
<accession>A0A6G0U0E3</accession>
<dbReference type="GO" id="GO:0001732">
    <property type="term" value="P:formation of cytoplasmic translation initiation complex"/>
    <property type="evidence" value="ECO:0007669"/>
    <property type="project" value="UniProtKB-UniRule"/>
</dbReference>
<proteinExistence type="inferred from homology"/>
<organism evidence="8 9">
    <name type="scientific">Aphis glycines</name>
    <name type="common">Soybean aphid</name>
    <dbReference type="NCBI Taxonomy" id="307491"/>
    <lineage>
        <taxon>Eukaryota</taxon>
        <taxon>Metazoa</taxon>
        <taxon>Ecdysozoa</taxon>
        <taxon>Arthropoda</taxon>
        <taxon>Hexapoda</taxon>
        <taxon>Insecta</taxon>
        <taxon>Pterygota</taxon>
        <taxon>Neoptera</taxon>
        <taxon>Paraneoptera</taxon>
        <taxon>Hemiptera</taxon>
        <taxon>Sternorrhyncha</taxon>
        <taxon>Aphidomorpha</taxon>
        <taxon>Aphidoidea</taxon>
        <taxon>Aphididae</taxon>
        <taxon>Aphidini</taxon>
        <taxon>Aphis</taxon>
        <taxon>Aphis</taxon>
    </lineage>
</organism>
<dbReference type="AlphaFoldDB" id="A0A6G0U0E3"/>
<keyword evidence="7" id="KW-0472">Membrane</keyword>
<keyword evidence="1 5" id="KW-0963">Cytoplasm</keyword>
<dbReference type="OrthoDB" id="16538at2759"/>
<feature type="compositionally biased region" description="Polar residues" evidence="6">
    <location>
        <begin position="210"/>
        <end position="224"/>
    </location>
</feature>
<feature type="region of interest" description="Disordered" evidence="6">
    <location>
        <begin position="593"/>
        <end position="623"/>
    </location>
</feature>
<dbReference type="GO" id="GO:0033290">
    <property type="term" value="C:eukaryotic 48S preinitiation complex"/>
    <property type="evidence" value="ECO:0007669"/>
    <property type="project" value="UniProtKB-UniRule"/>
</dbReference>
<reference evidence="8 9" key="1">
    <citation type="submission" date="2019-08" db="EMBL/GenBank/DDBJ databases">
        <title>The genome of the soybean aphid Biotype 1, its phylome, world population structure and adaptation to the North American continent.</title>
        <authorList>
            <person name="Giordano R."/>
            <person name="Donthu R.K."/>
            <person name="Hernandez A.G."/>
            <person name="Wright C.L."/>
            <person name="Zimin A.V."/>
        </authorList>
    </citation>
    <scope>NUCLEOTIDE SEQUENCE [LARGE SCALE GENOMIC DNA]</scope>
    <source>
        <tissue evidence="8">Whole aphids</tissue>
    </source>
</reference>
<dbReference type="GO" id="GO:0002191">
    <property type="term" value="P:cap-dependent translational initiation"/>
    <property type="evidence" value="ECO:0007669"/>
    <property type="project" value="UniProtKB-UniRule"/>
</dbReference>
<dbReference type="GO" id="GO:0016282">
    <property type="term" value="C:eukaryotic 43S preinitiation complex"/>
    <property type="evidence" value="ECO:0007669"/>
    <property type="project" value="UniProtKB-UniRule"/>
</dbReference>
<evidence type="ECO:0000256" key="7">
    <source>
        <dbReference type="SAM" id="Phobius"/>
    </source>
</evidence>
<keyword evidence="7" id="KW-1133">Transmembrane helix</keyword>